<dbReference type="Gene3D" id="3.40.50.150">
    <property type="entry name" value="Vaccinia Virus protein VP39"/>
    <property type="match status" value="1"/>
</dbReference>
<dbReference type="EMBL" id="CP045737">
    <property type="protein sequence ID" value="QGG40836.1"/>
    <property type="molecule type" value="Genomic_DNA"/>
</dbReference>
<organism evidence="2 3">
    <name type="scientific">Aeromicrobium yanjiei</name>
    <dbReference type="NCBI Taxonomy" id="2662028"/>
    <lineage>
        <taxon>Bacteria</taxon>
        <taxon>Bacillati</taxon>
        <taxon>Actinomycetota</taxon>
        <taxon>Actinomycetes</taxon>
        <taxon>Propionibacteriales</taxon>
        <taxon>Nocardioidaceae</taxon>
        <taxon>Aeromicrobium</taxon>
    </lineage>
</organism>
<keyword evidence="1" id="KW-0812">Transmembrane</keyword>
<keyword evidence="1" id="KW-0472">Membrane</keyword>
<sequence length="354" mass="38745">MVRCAHPRTRRNRLMTKVNKGRALLLVIAAGALLGLVAAVASWHDVAIASFGLTGVVAFAWIALWARSVTRSVARLQKKVNATASATKKLPAAGDVTELADAVAQVRAAVDRIERTQTHQLPATQRLLTEVREIVVSVQRIPSSTVELERLYDRIVDHDRLMPELGNWALSPRTVAWVAEHIATTPIDTIVECGSGSSTVWWATALERRGGPGQIVSLESSAEYAEITRGRIAALGLSHRAEVIHAPLVDLALPGRDPHPWYDLSVLPADLTRIDLLFVDGPVGAIAPQVRYPGFPMLADRLPAGALVILDDTPRPEETEIAERWMRERPAGRRLTIAEQLDRSIVFRVDVDAE</sequence>
<dbReference type="InterPro" id="IPR029063">
    <property type="entry name" value="SAM-dependent_MTases_sf"/>
</dbReference>
<protein>
    <submittedName>
        <fullName evidence="2">Uncharacterized protein</fullName>
    </submittedName>
</protein>
<dbReference type="KEGG" id="aef:GEV26_05385"/>
<proteinExistence type="predicted"/>
<accession>A0A5Q2MIG1</accession>
<evidence type="ECO:0000256" key="1">
    <source>
        <dbReference type="SAM" id="Phobius"/>
    </source>
</evidence>
<reference evidence="2 3" key="1">
    <citation type="submission" date="2019-11" db="EMBL/GenBank/DDBJ databases">
        <authorList>
            <person name="Li J."/>
        </authorList>
    </citation>
    <scope>NUCLEOTIDE SEQUENCE [LARGE SCALE GENOMIC DNA]</scope>
    <source>
        <strain evidence="2 3">MF47</strain>
    </source>
</reference>
<name>A0A5Q2MIG1_9ACTN</name>
<evidence type="ECO:0000313" key="2">
    <source>
        <dbReference type="EMBL" id="QGG40836.1"/>
    </source>
</evidence>
<evidence type="ECO:0000313" key="3">
    <source>
        <dbReference type="Proteomes" id="UP000392064"/>
    </source>
</evidence>
<dbReference type="Proteomes" id="UP000392064">
    <property type="component" value="Chromosome"/>
</dbReference>
<gene>
    <name evidence="2" type="ORF">GEV26_05385</name>
</gene>
<feature type="transmembrane region" description="Helical" evidence="1">
    <location>
        <begin position="49"/>
        <end position="69"/>
    </location>
</feature>
<dbReference type="AlphaFoldDB" id="A0A5Q2MIG1"/>
<keyword evidence="1" id="KW-1133">Transmembrane helix</keyword>
<dbReference type="SUPFAM" id="SSF53335">
    <property type="entry name" value="S-adenosyl-L-methionine-dependent methyltransferases"/>
    <property type="match status" value="1"/>
</dbReference>
<dbReference type="Pfam" id="PF13578">
    <property type="entry name" value="Methyltransf_24"/>
    <property type="match status" value="1"/>
</dbReference>
<keyword evidence="3" id="KW-1185">Reference proteome</keyword>